<dbReference type="EnsemblPlants" id="Pp3c14_26560V3.1">
    <property type="protein sequence ID" value="PAC:32962826.CDS.1"/>
    <property type="gene ID" value="Pp3c14_26560"/>
</dbReference>
<reference evidence="1 3" key="2">
    <citation type="journal article" date="2018" name="Plant J.">
        <title>The Physcomitrella patens chromosome-scale assembly reveals moss genome structure and evolution.</title>
        <authorList>
            <person name="Lang D."/>
            <person name="Ullrich K.K."/>
            <person name="Murat F."/>
            <person name="Fuchs J."/>
            <person name="Jenkins J."/>
            <person name="Haas F.B."/>
            <person name="Piednoel M."/>
            <person name="Gundlach H."/>
            <person name="Van Bel M."/>
            <person name="Meyberg R."/>
            <person name="Vives C."/>
            <person name="Morata J."/>
            <person name="Symeonidi A."/>
            <person name="Hiss M."/>
            <person name="Muchero W."/>
            <person name="Kamisugi Y."/>
            <person name="Saleh O."/>
            <person name="Blanc G."/>
            <person name="Decker E.L."/>
            <person name="van Gessel N."/>
            <person name="Grimwood J."/>
            <person name="Hayes R.D."/>
            <person name="Graham S.W."/>
            <person name="Gunter L.E."/>
            <person name="McDaniel S.F."/>
            <person name="Hoernstein S.N.W."/>
            <person name="Larsson A."/>
            <person name="Li F.W."/>
            <person name="Perroud P.F."/>
            <person name="Phillips J."/>
            <person name="Ranjan P."/>
            <person name="Rokshar D.S."/>
            <person name="Rothfels C.J."/>
            <person name="Schneider L."/>
            <person name="Shu S."/>
            <person name="Stevenson D.W."/>
            <person name="Thummler F."/>
            <person name="Tillich M."/>
            <person name="Villarreal Aguilar J.C."/>
            <person name="Widiez T."/>
            <person name="Wong G.K."/>
            <person name="Wymore A."/>
            <person name="Zhang Y."/>
            <person name="Zimmer A.D."/>
            <person name="Quatrano R.S."/>
            <person name="Mayer K.F.X."/>
            <person name="Goodstein D."/>
            <person name="Casacuberta J.M."/>
            <person name="Vandepoele K."/>
            <person name="Reski R."/>
            <person name="Cuming A.C."/>
            <person name="Tuskan G.A."/>
            <person name="Maumus F."/>
            <person name="Salse J."/>
            <person name="Schmutz J."/>
            <person name="Rensing S.A."/>
        </authorList>
    </citation>
    <scope>NUCLEOTIDE SEQUENCE [LARGE SCALE GENOMIC DNA]</scope>
    <source>
        <strain evidence="2 3">cv. Gransden 2004</strain>
    </source>
</reference>
<sequence>MDVQDIIGAAETGSRKTVVVGLPMLRWLLDEHEKIQRKSGFDKASKKQSGGPLRVLIVIPTKELLLFPRFLKANVFEIEADDVQLDLLGWIFELLLVSADNFIISFDLKVH</sequence>
<evidence type="ECO:0000313" key="1">
    <source>
        <dbReference type="EMBL" id="PNR41673.1"/>
    </source>
</evidence>
<dbReference type="Proteomes" id="UP000006727">
    <property type="component" value="Chromosome 14"/>
</dbReference>
<dbReference type="Gene3D" id="3.40.50.300">
    <property type="entry name" value="P-loop containing nucleotide triphosphate hydrolases"/>
    <property type="match status" value="1"/>
</dbReference>
<dbReference type="SUPFAM" id="SSF52540">
    <property type="entry name" value="P-loop containing nucleoside triphosphate hydrolases"/>
    <property type="match status" value="1"/>
</dbReference>
<dbReference type="Gramene" id="Pp3c14_26560V3.1">
    <property type="protein sequence ID" value="PAC:32962826.CDS.1"/>
    <property type="gene ID" value="Pp3c14_26560"/>
</dbReference>
<dbReference type="STRING" id="3218.A0A2K1JJE2"/>
<dbReference type="PaxDb" id="3218-PP1S269_64V6.1"/>
<accession>A0A2K1JJE2</accession>
<name>A0A2K1JJE2_PHYPA</name>
<keyword evidence="3" id="KW-1185">Reference proteome</keyword>
<reference evidence="1 3" key="1">
    <citation type="journal article" date="2008" name="Science">
        <title>The Physcomitrella genome reveals evolutionary insights into the conquest of land by plants.</title>
        <authorList>
            <person name="Rensing S."/>
            <person name="Lang D."/>
            <person name="Zimmer A."/>
            <person name="Terry A."/>
            <person name="Salamov A."/>
            <person name="Shapiro H."/>
            <person name="Nishiyama T."/>
            <person name="Perroud P.-F."/>
            <person name="Lindquist E."/>
            <person name="Kamisugi Y."/>
            <person name="Tanahashi T."/>
            <person name="Sakakibara K."/>
            <person name="Fujita T."/>
            <person name="Oishi K."/>
            <person name="Shin-I T."/>
            <person name="Kuroki Y."/>
            <person name="Toyoda A."/>
            <person name="Suzuki Y."/>
            <person name="Hashimoto A."/>
            <person name="Yamaguchi K."/>
            <person name="Sugano A."/>
            <person name="Kohara Y."/>
            <person name="Fujiyama A."/>
            <person name="Anterola A."/>
            <person name="Aoki S."/>
            <person name="Ashton N."/>
            <person name="Barbazuk W.B."/>
            <person name="Barker E."/>
            <person name="Bennetzen J."/>
            <person name="Bezanilla M."/>
            <person name="Blankenship R."/>
            <person name="Cho S.H."/>
            <person name="Dutcher S."/>
            <person name="Estelle M."/>
            <person name="Fawcett J.A."/>
            <person name="Gundlach H."/>
            <person name="Hanada K."/>
            <person name="Heyl A."/>
            <person name="Hicks K.A."/>
            <person name="Hugh J."/>
            <person name="Lohr M."/>
            <person name="Mayer K."/>
            <person name="Melkozernov A."/>
            <person name="Murata T."/>
            <person name="Nelson D."/>
            <person name="Pils B."/>
            <person name="Prigge M."/>
            <person name="Reiss B."/>
            <person name="Renner T."/>
            <person name="Rombauts S."/>
            <person name="Rushton P."/>
            <person name="Sanderfoot A."/>
            <person name="Schween G."/>
            <person name="Shiu S.-H."/>
            <person name="Stueber K."/>
            <person name="Theodoulou F.L."/>
            <person name="Tu H."/>
            <person name="Van de Peer Y."/>
            <person name="Verrier P.J."/>
            <person name="Waters E."/>
            <person name="Wood A."/>
            <person name="Yang L."/>
            <person name="Cove D."/>
            <person name="Cuming A."/>
            <person name="Hasebe M."/>
            <person name="Lucas S."/>
            <person name="Mishler D.B."/>
            <person name="Reski R."/>
            <person name="Grigoriev I."/>
            <person name="Quatrano R.S."/>
            <person name="Boore J.L."/>
        </authorList>
    </citation>
    <scope>NUCLEOTIDE SEQUENCE [LARGE SCALE GENOMIC DNA]</scope>
    <source>
        <strain evidence="2 3">cv. Gransden 2004</strain>
    </source>
</reference>
<dbReference type="InterPro" id="IPR027417">
    <property type="entry name" value="P-loop_NTPase"/>
</dbReference>
<protein>
    <submittedName>
        <fullName evidence="1 2">Uncharacterized protein</fullName>
    </submittedName>
</protein>
<organism evidence="1">
    <name type="scientific">Physcomitrium patens</name>
    <name type="common">Spreading-leaved earth moss</name>
    <name type="synonym">Physcomitrella patens</name>
    <dbReference type="NCBI Taxonomy" id="3218"/>
    <lineage>
        <taxon>Eukaryota</taxon>
        <taxon>Viridiplantae</taxon>
        <taxon>Streptophyta</taxon>
        <taxon>Embryophyta</taxon>
        <taxon>Bryophyta</taxon>
        <taxon>Bryophytina</taxon>
        <taxon>Bryopsida</taxon>
        <taxon>Funariidae</taxon>
        <taxon>Funariales</taxon>
        <taxon>Funariaceae</taxon>
        <taxon>Physcomitrium</taxon>
    </lineage>
</organism>
<proteinExistence type="predicted"/>
<dbReference type="AlphaFoldDB" id="A0A2K1JJE2"/>
<gene>
    <name evidence="1" type="ORF">PHYPA_019078</name>
</gene>
<evidence type="ECO:0000313" key="2">
    <source>
        <dbReference type="EnsemblPlants" id="PAC:32962826.CDS.1"/>
    </source>
</evidence>
<dbReference type="InParanoid" id="A0A2K1JJE2"/>
<reference evidence="2" key="3">
    <citation type="submission" date="2020-12" db="UniProtKB">
        <authorList>
            <consortium name="EnsemblPlants"/>
        </authorList>
    </citation>
    <scope>IDENTIFICATION</scope>
</reference>
<evidence type="ECO:0000313" key="3">
    <source>
        <dbReference type="Proteomes" id="UP000006727"/>
    </source>
</evidence>
<dbReference type="EMBL" id="ABEU02000014">
    <property type="protein sequence ID" value="PNR41673.1"/>
    <property type="molecule type" value="Genomic_DNA"/>
</dbReference>